<dbReference type="OrthoDB" id="39175at2759"/>
<evidence type="ECO:0000256" key="1">
    <source>
        <dbReference type="SAM" id="MobiDB-lite"/>
    </source>
</evidence>
<protein>
    <recommendedName>
        <fullName evidence="4">Zn(II)2Cys6 transcription factor</fullName>
    </recommendedName>
</protein>
<evidence type="ECO:0008006" key="4">
    <source>
        <dbReference type="Google" id="ProtNLM"/>
    </source>
</evidence>
<proteinExistence type="predicted"/>
<reference evidence="2 3" key="1">
    <citation type="journal article" date="2016" name="Genome Biol. Evol.">
        <title>Draft genome sequence of an aflatoxigenic Aspergillus species, A. bombycis.</title>
        <authorList>
            <person name="Moore G.G."/>
            <person name="Mack B.M."/>
            <person name="Beltz S.B."/>
            <person name="Gilbert M.K."/>
        </authorList>
    </citation>
    <scope>NUCLEOTIDE SEQUENCE [LARGE SCALE GENOMIC DNA]</scope>
    <source>
        <strain evidence="3">NRRL 26010</strain>
    </source>
</reference>
<evidence type="ECO:0000313" key="3">
    <source>
        <dbReference type="Proteomes" id="UP000179179"/>
    </source>
</evidence>
<evidence type="ECO:0000313" key="2">
    <source>
        <dbReference type="EMBL" id="OGM45180.1"/>
    </source>
</evidence>
<accession>A0A1F8A0D5</accession>
<gene>
    <name evidence="2" type="ORF">ABOM_005908</name>
</gene>
<dbReference type="Proteomes" id="UP000179179">
    <property type="component" value="Unassembled WGS sequence"/>
</dbReference>
<dbReference type="GeneID" id="34449298"/>
<dbReference type="EMBL" id="LYCR01000045">
    <property type="protein sequence ID" value="OGM45180.1"/>
    <property type="molecule type" value="Genomic_DNA"/>
</dbReference>
<dbReference type="AlphaFoldDB" id="A0A1F8A0D5"/>
<comment type="caution">
    <text evidence="2">The sequence shown here is derived from an EMBL/GenBank/DDBJ whole genome shotgun (WGS) entry which is preliminary data.</text>
</comment>
<name>A0A1F8A0D5_9EURO</name>
<dbReference type="STRING" id="109264.A0A1F8A0D5"/>
<organism evidence="2 3">
    <name type="scientific">Aspergillus bombycis</name>
    <dbReference type="NCBI Taxonomy" id="109264"/>
    <lineage>
        <taxon>Eukaryota</taxon>
        <taxon>Fungi</taxon>
        <taxon>Dikarya</taxon>
        <taxon>Ascomycota</taxon>
        <taxon>Pezizomycotina</taxon>
        <taxon>Eurotiomycetes</taxon>
        <taxon>Eurotiomycetidae</taxon>
        <taxon>Eurotiales</taxon>
        <taxon>Aspergillaceae</taxon>
        <taxon>Aspergillus</taxon>
    </lineage>
</organism>
<keyword evidence="3" id="KW-1185">Reference proteome</keyword>
<sequence length="554" mass="63011">MPLRFRSVDSNKRLRSNDSKDNRWEYNGIAIKVPSKPVRHGGWQEPYGCSPDTRADDCSGSYSIPERASPPNEKRQLPLQDNVLGIATEQLYVSYFTEELTNMLPESVRAVASRMAELSSLREAAIALSAARLASIESEQQLAPLRIPRFQHFSEALSRFISAVQHIRSYPADIESVLAAVIHLVLFELEVGTLWGVCCHVAGLENLLMLHQDALMDSHYGRTLLRAGVFLRMRTLFLLNPLSSLGTEPAARRYLQRLADEIAQPREIIYINMTRAVSMTTRLILAHCMQHAHDTWETVTGKVYSRFQDTSMQTADTPILSEATEGRHTYVYLKELEERNKAVISDSGYGPLGTMLSKPRESSSNKMRPFLNIPELNPIRFDQCEDAIFYAVYALSQIYCDGELLQSLLYQQEIESNPHVTGYVKMILGIAKGYDPASCFCDSVYNMNISWVLVLLALRWPTREVMLYLKDDFLPRLQRTDTLREDTVGALPCFSRIVNLLDTETTRGRKIYTMQPVYADSAEREHFFLMNQVQGYAIHGRDSEGRFFNDYISA</sequence>
<dbReference type="RefSeq" id="XP_022388897.1">
    <property type="nucleotide sequence ID" value="XM_022533037.1"/>
</dbReference>
<feature type="region of interest" description="Disordered" evidence="1">
    <location>
        <begin position="41"/>
        <end position="75"/>
    </location>
</feature>